<reference evidence="1" key="2">
    <citation type="journal article" date="2023" name="IMA Fungus">
        <title>Comparative genomic study of the Penicillium genus elucidates a diverse pangenome and 15 lateral gene transfer events.</title>
        <authorList>
            <person name="Petersen C."/>
            <person name="Sorensen T."/>
            <person name="Nielsen M.R."/>
            <person name="Sondergaard T.E."/>
            <person name="Sorensen J.L."/>
            <person name="Fitzpatrick D.A."/>
            <person name="Frisvad J.C."/>
            <person name="Nielsen K.L."/>
        </authorList>
    </citation>
    <scope>NUCLEOTIDE SEQUENCE</scope>
    <source>
        <strain evidence="1">IBT 17660</strain>
    </source>
</reference>
<dbReference type="Proteomes" id="UP001147760">
    <property type="component" value="Unassembled WGS sequence"/>
</dbReference>
<organism evidence="1 2">
    <name type="scientific">Penicillium desertorum</name>
    <dbReference type="NCBI Taxonomy" id="1303715"/>
    <lineage>
        <taxon>Eukaryota</taxon>
        <taxon>Fungi</taxon>
        <taxon>Dikarya</taxon>
        <taxon>Ascomycota</taxon>
        <taxon>Pezizomycotina</taxon>
        <taxon>Eurotiomycetes</taxon>
        <taxon>Eurotiomycetidae</taxon>
        <taxon>Eurotiales</taxon>
        <taxon>Aspergillaceae</taxon>
        <taxon>Penicillium</taxon>
    </lineage>
</organism>
<comment type="caution">
    <text evidence="1">The sequence shown here is derived from an EMBL/GenBank/DDBJ whole genome shotgun (WGS) entry which is preliminary data.</text>
</comment>
<sequence>MCRTGVLKLRYRQCQACDAPIAKLRGKKSGLSQAKTVTSATHLVHDRLNVLGCTSIMGMKIVCSHMRPCYPVMI</sequence>
<protein>
    <submittedName>
        <fullName evidence="1">Uncharacterized protein</fullName>
    </submittedName>
</protein>
<name>A0A9W9WSS5_9EURO</name>
<reference evidence="1" key="1">
    <citation type="submission" date="2022-12" db="EMBL/GenBank/DDBJ databases">
        <authorList>
            <person name="Petersen C."/>
        </authorList>
    </citation>
    <scope>NUCLEOTIDE SEQUENCE</scope>
    <source>
        <strain evidence="1">IBT 17660</strain>
    </source>
</reference>
<accession>A0A9W9WSS5</accession>
<dbReference type="EMBL" id="JAPWDO010000004">
    <property type="protein sequence ID" value="KAJ5472668.1"/>
    <property type="molecule type" value="Genomic_DNA"/>
</dbReference>
<proteinExistence type="predicted"/>
<dbReference type="AlphaFoldDB" id="A0A9W9WSS5"/>
<dbReference type="OrthoDB" id="10466921at2759"/>
<evidence type="ECO:0000313" key="2">
    <source>
        <dbReference type="Proteomes" id="UP001147760"/>
    </source>
</evidence>
<gene>
    <name evidence="1" type="ORF">N7530_006669</name>
</gene>
<keyword evidence="2" id="KW-1185">Reference proteome</keyword>
<evidence type="ECO:0000313" key="1">
    <source>
        <dbReference type="EMBL" id="KAJ5472668.1"/>
    </source>
</evidence>